<sequence length="80" mass="9459">MKKCDQFYNRKIRSLRVGNQKLLAYLPIILKYKLKSSIQISIPYAAALDVEILSRHRLENRPAMDEYHQFYAAVFEAKLK</sequence>
<dbReference type="Proteomes" id="UP000887565">
    <property type="component" value="Unplaced"/>
</dbReference>
<protein>
    <submittedName>
        <fullName evidence="2">Uncharacterized protein</fullName>
    </submittedName>
</protein>
<evidence type="ECO:0000313" key="1">
    <source>
        <dbReference type="Proteomes" id="UP000887565"/>
    </source>
</evidence>
<dbReference type="AlphaFoldDB" id="A0A915IUL6"/>
<dbReference type="WBParaSite" id="nRc.2.0.1.t17526-RA">
    <property type="protein sequence ID" value="nRc.2.0.1.t17526-RA"/>
    <property type="gene ID" value="nRc.2.0.1.g17526"/>
</dbReference>
<organism evidence="1 2">
    <name type="scientific">Romanomermis culicivorax</name>
    <name type="common">Nematode worm</name>
    <dbReference type="NCBI Taxonomy" id="13658"/>
    <lineage>
        <taxon>Eukaryota</taxon>
        <taxon>Metazoa</taxon>
        <taxon>Ecdysozoa</taxon>
        <taxon>Nematoda</taxon>
        <taxon>Enoplea</taxon>
        <taxon>Dorylaimia</taxon>
        <taxon>Mermithida</taxon>
        <taxon>Mermithoidea</taxon>
        <taxon>Mermithidae</taxon>
        <taxon>Romanomermis</taxon>
    </lineage>
</organism>
<evidence type="ECO:0000313" key="2">
    <source>
        <dbReference type="WBParaSite" id="nRc.2.0.1.t17526-RA"/>
    </source>
</evidence>
<name>A0A915IUL6_ROMCU</name>
<proteinExistence type="predicted"/>
<accession>A0A915IUL6</accession>
<keyword evidence="1" id="KW-1185">Reference proteome</keyword>
<reference evidence="2" key="1">
    <citation type="submission" date="2022-11" db="UniProtKB">
        <authorList>
            <consortium name="WormBaseParasite"/>
        </authorList>
    </citation>
    <scope>IDENTIFICATION</scope>
</reference>